<reference evidence="1" key="1">
    <citation type="submission" date="2022-07" db="EMBL/GenBank/DDBJ databases">
        <authorList>
            <person name="Trinca V."/>
            <person name="Uliana J.V.C."/>
            <person name="Torres T.T."/>
            <person name="Ward R.J."/>
            <person name="Monesi N."/>
        </authorList>
    </citation>
    <scope>NUCLEOTIDE SEQUENCE</scope>
    <source>
        <strain evidence="1">HSMRA1968</strain>
        <tissue evidence="1">Whole embryos</tissue>
    </source>
</reference>
<accession>A0A9Q0MYX1</accession>
<organism evidence="1 2">
    <name type="scientific">Pseudolycoriella hygida</name>
    <dbReference type="NCBI Taxonomy" id="35572"/>
    <lineage>
        <taxon>Eukaryota</taxon>
        <taxon>Metazoa</taxon>
        <taxon>Ecdysozoa</taxon>
        <taxon>Arthropoda</taxon>
        <taxon>Hexapoda</taxon>
        <taxon>Insecta</taxon>
        <taxon>Pterygota</taxon>
        <taxon>Neoptera</taxon>
        <taxon>Endopterygota</taxon>
        <taxon>Diptera</taxon>
        <taxon>Nematocera</taxon>
        <taxon>Sciaroidea</taxon>
        <taxon>Sciaridae</taxon>
        <taxon>Pseudolycoriella</taxon>
    </lineage>
</organism>
<dbReference type="AlphaFoldDB" id="A0A9Q0MYX1"/>
<proteinExistence type="predicted"/>
<keyword evidence="2" id="KW-1185">Reference proteome</keyword>
<gene>
    <name evidence="1" type="ORF">Bhyg_05478</name>
</gene>
<dbReference type="Proteomes" id="UP001151699">
    <property type="component" value="Chromosome B"/>
</dbReference>
<comment type="caution">
    <text evidence="1">The sequence shown here is derived from an EMBL/GenBank/DDBJ whole genome shotgun (WGS) entry which is preliminary data.</text>
</comment>
<sequence length="87" mass="9392">MVCVQWPDGYRLPMTWPFLGAVGSTTAIAPTAPATTLTPAQQLVLAPRTAQRRRNNVADAFETAITSTIATCTTMASCEQTLYVMQN</sequence>
<dbReference type="EMBL" id="WJQU01000002">
    <property type="protein sequence ID" value="KAJ6640549.1"/>
    <property type="molecule type" value="Genomic_DNA"/>
</dbReference>
<name>A0A9Q0MYX1_9DIPT</name>
<evidence type="ECO:0000313" key="1">
    <source>
        <dbReference type="EMBL" id="KAJ6640549.1"/>
    </source>
</evidence>
<protein>
    <submittedName>
        <fullName evidence="1">Uncharacterized protein</fullName>
    </submittedName>
</protein>
<evidence type="ECO:0000313" key="2">
    <source>
        <dbReference type="Proteomes" id="UP001151699"/>
    </source>
</evidence>